<evidence type="ECO:0000313" key="8">
    <source>
        <dbReference type="EMBL" id="ODN03617.1"/>
    </source>
</evidence>
<dbReference type="GO" id="GO:0005516">
    <property type="term" value="F:calmodulin binding"/>
    <property type="evidence" value="ECO:0007669"/>
    <property type="project" value="UniProtKB-KW"/>
</dbReference>
<comment type="function">
    <text evidence="5 6">Thin filament-associated protein that is implicated in the regulation and modulation of smooth muscle contraction. It is capable of binding to actin, calmodulin and tropomyosin. The interaction of calponin with actin inhibits the actomyosin Mg-ATPase activity.</text>
</comment>
<dbReference type="InterPro" id="IPR001715">
    <property type="entry name" value="CH_dom"/>
</dbReference>
<dbReference type="PRINTS" id="PR00888">
    <property type="entry name" value="SM22CALPONIN"/>
</dbReference>
<evidence type="ECO:0000256" key="1">
    <source>
        <dbReference type="ARBA" id="ARBA00009631"/>
    </source>
</evidence>
<feature type="domain" description="Calponin-homology (CH)" evidence="7">
    <location>
        <begin position="14"/>
        <end position="118"/>
    </location>
</feature>
<dbReference type="GO" id="GO:0031032">
    <property type="term" value="P:actomyosin structure organization"/>
    <property type="evidence" value="ECO:0007669"/>
    <property type="project" value="InterPro"/>
</dbReference>
<dbReference type="GO" id="GO:0051015">
    <property type="term" value="F:actin filament binding"/>
    <property type="evidence" value="ECO:0007669"/>
    <property type="project" value="TreeGrafter"/>
</dbReference>
<dbReference type="PROSITE" id="PS01052">
    <property type="entry name" value="CALPONIN_1"/>
    <property type="match status" value="1"/>
</dbReference>
<dbReference type="GO" id="GO:0015629">
    <property type="term" value="C:actin cytoskeleton"/>
    <property type="evidence" value="ECO:0007669"/>
    <property type="project" value="TreeGrafter"/>
</dbReference>
<dbReference type="SUPFAM" id="SSF47576">
    <property type="entry name" value="Calponin-homology domain, CH-domain"/>
    <property type="match status" value="1"/>
</dbReference>
<proteinExistence type="inferred from homology"/>
<gene>
    <name evidence="8" type="ORF">Ocin01_03016</name>
</gene>
<keyword evidence="3 6" id="KW-0112">Calmodulin-binding</keyword>
<comment type="caution">
    <text evidence="8">The sequence shown here is derived from an EMBL/GenBank/DDBJ whole genome shotgun (WGS) entry which is preliminary data.</text>
</comment>
<dbReference type="EMBL" id="LJIJ01000067">
    <property type="protein sequence ID" value="ODN03617.1"/>
    <property type="molecule type" value="Genomic_DNA"/>
</dbReference>
<dbReference type="GO" id="GO:0007015">
    <property type="term" value="P:actin filament organization"/>
    <property type="evidence" value="ECO:0007669"/>
    <property type="project" value="TreeGrafter"/>
</dbReference>
<protein>
    <recommendedName>
        <fullName evidence="6">Calponin</fullName>
    </recommendedName>
</protein>
<reference evidence="8 9" key="1">
    <citation type="journal article" date="2016" name="Genome Biol. Evol.">
        <title>Gene Family Evolution Reflects Adaptation to Soil Environmental Stressors in the Genome of the Collembolan Orchesella cincta.</title>
        <authorList>
            <person name="Faddeeva-Vakhrusheva A."/>
            <person name="Derks M.F."/>
            <person name="Anvar S.Y."/>
            <person name="Agamennone V."/>
            <person name="Suring W."/>
            <person name="Smit S."/>
            <person name="van Straalen N.M."/>
            <person name="Roelofs D."/>
        </authorList>
    </citation>
    <scope>NUCLEOTIDE SEQUENCE [LARGE SCALE GENOMIC DNA]</scope>
    <source>
        <tissue evidence="8">Mixed pool</tissue>
    </source>
</reference>
<organism evidence="8 9">
    <name type="scientific">Orchesella cincta</name>
    <name type="common">Springtail</name>
    <name type="synonym">Podura cincta</name>
    <dbReference type="NCBI Taxonomy" id="48709"/>
    <lineage>
        <taxon>Eukaryota</taxon>
        <taxon>Metazoa</taxon>
        <taxon>Ecdysozoa</taxon>
        <taxon>Arthropoda</taxon>
        <taxon>Hexapoda</taxon>
        <taxon>Collembola</taxon>
        <taxon>Entomobryomorpha</taxon>
        <taxon>Entomobryoidea</taxon>
        <taxon>Orchesellidae</taxon>
        <taxon>Orchesellinae</taxon>
        <taxon>Orchesella</taxon>
    </lineage>
</organism>
<dbReference type="PROSITE" id="PS50021">
    <property type="entry name" value="CH"/>
    <property type="match status" value="1"/>
</dbReference>
<evidence type="ECO:0000313" key="9">
    <source>
        <dbReference type="Proteomes" id="UP000094527"/>
    </source>
</evidence>
<keyword evidence="2" id="KW-0677">Repeat</keyword>
<accession>A0A1D2NEF4</accession>
<dbReference type="Pfam" id="PF00307">
    <property type="entry name" value="CH"/>
    <property type="match status" value="1"/>
</dbReference>
<dbReference type="SMART" id="SM00033">
    <property type="entry name" value="CH"/>
    <property type="match status" value="1"/>
</dbReference>
<name>A0A1D2NEF4_ORCCI</name>
<evidence type="ECO:0000256" key="5">
    <source>
        <dbReference type="ARBA" id="ARBA00025109"/>
    </source>
</evidence>
<dbReference type="PANTHER" id="PTHR47385">
    <property type="entry name" value="CALPONIN"/>
    <property type="match status" value="1"/>
</dbReference>
<evidence type="ECO:0000256" key="2">
    <source>
        <dbReference type="ARBA" id="ARBA00022737"/>
    </source>
</evidence>
<dbReference type="OrthoDB" id="21595at2759"/>
<dbReference type="PANTHER" id="PTHR47385:SF13">
    <property type="entry name" value="CALPONIN"/>
    <property type="match status" value="1"/>
</dbReference>
<sequence>MPKPNWQIAGRRNAEEEAEAQAWVEQVIQERFPPGRYEDALRDGIILCKLMNKLMPGSIKRINTSGGDYKFMDNIQQFLHGCTKFGVPDVDLFQSCDLIEQKNIVAVTMTLYALGRATYMHPEWNGPHLGPKPAEENLRNFSEDVMRAGETMIGLQAGSNKGASQAGQNFGATRKILLGK</sequence>
<dbReference type="InterPro" id="IPR050606">
    <property type="entry name" value="Calponin-like"/>
</dbReference>
<evidence type="ECO:0000256" key="6">
    <source>
        <dbReference type="RuleBase" id="RU361224"/>
    </source>
</evidence>
<comment type="similarity">
    <text evidence="1 6">Belongs to the calponin family.</text>
</comment>
<keyword evidence="9" id="KW-1185">Reference proteome</keyword>
<evidence type="ECO:0000259" key="7">
    <source>
        <dbReference type="PROSITE" id="PS50021"/>
    </source>
</evidence>
<dbReference type="Proteomes" id="UP000094527">
    <property type="component" value="Unassembled WGS sequence"/>
</dbReference>
<dbReference type="Gene3D" id="1.10.418.10">
    <property type="entry name" value="Calponin-like domain"/>
    <property type="match status" value="1"/>
</dbReference>
<dbReference type="OMA" id="PIWQCAG"/>
<evidence type="ECO:0000256" key="4">
    <source>
        <dbReference type="ARBA" id="ARBA00023203"/>
    </source>
</evidence>
<dbReference type="InterPro" id="IPR001997">
    <property type="entry name" value="Calponin/LIMCH1"/>
</dbReference>
<dbReference type="Pfam" id="PF00402">
    <property type="entry name" value="Calponin"/>
    <property type="match status" value="1"/>
</dbReference>
<dbReference type="InterPro" id="IPR000557">
    <property type="entry name" value="Calponin_repeat"/>
</dbReference>
<dbReference type="AlphaFoldDB" id="A0A1D2NEF4"/>
<evidence type="ECO:0000256" key="3">
    <source>
        <dbReference type="ARBA" id="ARBA00022860"/>
    </source>
</evidence>
<keyword evidence="4 6" id="KW-0009">Actin-binding</keyword>
<dbReference type="PRINTS" id="PR00889">
    <property type="entry name" value="CALPONIN"/>
</dbReference>
<dbReference type="PROSITE" id="PS51122">
    <property type="entry name" value="CALPONIN_2"/>
    <property type="match status" value="1"/>
</dbReference>
<dbReference type="InterPro" id="IPR003096">
    <property type="entry name" value="SM22_calponin"/>
</dbReference>
<dbReference type="InterPro" id="IPR036872">
    <property type="entry name" value="CH_dom_sf"/>
</dbReference>
<dbReference type="STRING" id="48709.A0A1D2NEF4"/>